<dbReference type="Proteomes" id="UP000037904">
    <property type="component" value="Unassembled WGS sequence"/>
</dbReference>
<comment type="caution">
    <text evidence="2">The sequence shown here is derived from an EMBL/GenBank/DDBJ whole genome shotgun (WGS) entry which is preliminary data.</text>
</comment>
<feature type="chain" id="PRO_5005834987" evidence="1">
    <location>
        <begin position="17"/>
        <end position="86"/>
    </location>
</feature>
<protein>
    <submittedName>
        <fullName evidence="2">Uncharacterized protein</fullName>
    </submittedName>
</protein>
<accession>A0A0M9EQL6</accession>
<dbReference type="OrthoDB" id="5080934at2759"/>
<reference evidence="2 3" key="1">
    <citation type="submission" date="2015-04" db="EMBL/GenBank/DDBJ databases">
        <title>The draft genome sequence of Fusarium langsethiae, a T-2/HT-2 mycotoxin producer.</title>
        <authorList>
            <person name="Lysoe E."/>
            <person name="Divon H.H."/>
            <person name="Terzi V."/>
            <person name="Orru L."/>
            <person name="Lamontanara A."/>
            <person name="Kolseth A.-K."/>
            <person name="Frandsen R.J."/>
            <person name="Nielsen K."/>
            <person name="Thrane U."/>
        </authorList>
    </citation>
    <scope>NUCLEOTIDE SEQUENCE [LARGE SCALE GENOMIC DNA]</scope>
    <source>
        <strain evidence="2 3">Fl201059</strain>
    </source>
</reference>
<evidence type="ECO:0000313" key="2">
    <source>
        <dbReference type="EMBL" id="KPA37612.1"/>
    </source>
</evidence>
<keyword evidence="3" id="KW-1185">Reference proteome</keyword>
<dbReference type="EMBL" id="JXCE01000384">
    <property type="protein sequence ID" value="KPA37612.1"/>
    <property type="molecule type" value="Genomic_DNA"/>
</dbReference>
<evidence type="ECO:0000256" key="1">
    <source>
        <dbReference type="SAM" id="SignalP"/>
    </source>
</evidence>
<dbReference type="AlphaFoldDB" id="A0A0M9EQL6"/>
<gene>
    <name evidence="2" type="ORF">FLAG1_09571</name>
</gene>
<proteinExistence type="predicted"/>
<name>A0A0M9EQL6_FUSLA</name>
<organism evidence="2 3">
    <name type="scientific">Fusarium langsethiae</name>
    <dbReference type="NCBI Taxonomy" id="179993"/>
    <lineage>
        <taxon>Eukaryota</taxon>
        <taxon>Fungi</taxon>
        <taxon>Dikarya</taxon>
        <taxon>Ascomycota</taxon>
        <taxon>Pezizomycotina</taxon>
        <taxon>Sordariomycetes</taxon>
        <taxon>Hypocreomycetidae</taxon>
        <taxon>Hypocreales</taxon>
        <taxon>Nectriaceae</taxon>
        <taxon>Fusarium</taxon>
    </lineage>
</organism>
<evidence type="ECO:0000313" key="3">
    <source>
        <dbReference type="Proteomes" id="UP000037904"/>
    </source>
</evidence>
<feature type="signal peptide" evidence="1">
    <location>
        <begin position="1"/>
        <end position="16"/>
    </location>
</feature>
<keyword evidence="1" id="KW-0732">Signal</keyword>
<sequence>MKIATIALFLLGAVAAVPADKAADKPAEMATTANNKASCSISCSLWYKKCYHRPWAYTCDDRGNFRRRGWNPDCDANCWCKCDAKV</sequence>